<organism evidence="1 2">
    <name type="scientific">Fusarium beomiforme</name>
    <dbReference type="NCBI Taxonomy" id="44412"/>
    <lineage>
        <taxon>Eukaryota</taxon>
        <taxon>Fungi</taxon>
        <taxon>Dikarya</taxon>
        <taxon>Ascomycota</taxon>
        <taxon>Pezizomycotina</taxon>
        <taxon>Sordariomycetes</taxon>
        <taxon>Hypocreomycetidae</taxon>
        <taxon>Hypocreales</taxon>
        <taxon>Nectriaceae</taxon>
        <taxon>Fusarium</taxon>
        <taxon>Fusarium burgessii species complex</taxon>
    </lineage>
</organism>
<name>A0A9P5DW09_9HYPO</name>
<reference evidence="1" key="2">
    <citation type="submission" date="2020-02" db="EMBL/GenBank/DDBJ databases">
        <title>Identification and distribution of gene clusters putatively required for synthesis of sphingolipid metabolism inhibitors in phylogenetically diverse species of the filamentous fungus Fusarium.</title>
        <authorList>
            <person name="Kim H.-S."/>
            <person name="Busman M."/>
            <person name="Brown D.W."/>
            <person name="Divon H."/>
            <person name="Uhlig S."/>
            <person name="Proctor R.H."/>
        </authorList>
    </citation>
    <scope>NUCLEOTIDE SEQUENCE</scope>
    <source>
        <strain evidence="1">NRRL 25174</strain>
    </source>
</reference>
<evidence type="ECO:0000313" key="1">
    <source>
        <dbReference type="EMBL" id="KAF4337525.1"/>
    </source>
</evidence>
<dbReference type="EMBL" id="PVQB02000407">
    <property type="protein sequence ID" value="KAF4337525.1"/>
    <property type="molecule type" value="Genomic_DNA"/>
</dbReference>
<sequence length="235" mass="24574">MPNTYTITIQNNSGTNQNYALFNEKPVVTSSVASKVWNNALKIAPAGPGSSTTFTINSQYYAYVGSSSGVPGQDDVAVSVSTANPVDLGSTDLQGNPKKGTTLKMDVVDMAPQFTGKAAANGSLGAFGINTAPGTDDNQFTFQAAKDNGWVIGLGKVVNGKTVPAATIIPQPNCNYQIQPINTWYIAYGTYKAGQVVNFEMTGLTKATVDFTSGPSNARVVHSQGGQITTQTSDD</sequence>
<gene>
    <name evidence="1" type="ORF">FBEOM_8623</name>
</gene>
<dbReference type="AlphaFoldDB" id="A0A9P5DW09"/>
<reference evidence="1" key="1">
    <citation type="journal article" date="2017" name="Mycologia">
        <title>Fusarium algeriense, sp. nov., a novel toxigenic crown rot pathogen of durum wheat from Algeria is nested in the Fusarium burgessii species complex.</title>
        <authorList>
            <person name="Laraba I."/>
            <person name="Keddad A."/>
            <person name="Boureghda H."/>
            <person name="Abdallah N."/>
            <person name="Vaughan M.M."/>
            <person name="Proctor R.H."/>
            <person name="Busman M."/>
            <person name="O'Donnell K."/>
        </authorList>
    </citation>
    <scope>NUCLEOTIDE SEQUENCE</scope>
    <source>
        <strain evidence="1">NRRL 25174</strain>
    </source>
</reference>
<comment type="caution">
    <text evidence="1">The sequence shown here is derived from an EMBL/GenBank/DDBJ whole genome shotgun (WGS) entry which is preliminary data.</text>
</comment>
<dbReference type="Proteomes" id="UP000730481">
    <property type="component" value="Unassembled WGS sequence"/>
</dbReference>
<proteinExistence type="predicted"/>
<dbReference type="OrthoDB" id="5413269at2759"/>
<evidence type="ECO:0000313" key="2">
    <source>
        <dbReference type="Proteomes" id="UP000730481"/>
    </source>
</evidence>
<protein>
    <submittedName>
        <fullName evidence="1">Uncharacterized protein</fullName>
    </submittedName>
</protein>
<accession>A0A9P5DW09</accession>
<keyword evidence="2" id="KW-1185">Reference proteome</keyword>